<dbReference type="SUPFAM" id="SSF53335">
    <property type="entry name" value="S-adenosyl-L-methionine-dependent methyltransferases"/>
    <property type="match status" value="2"/>
</dbReference>
<dbReference type="AlphaFoldDB" id="A0A2G5HQM8"/>
<dbReference type="OrthoDB" id="417697at2759"/>
<evidence type="ECO:0000313" key="4">
    <source>
        <dbReference type="Proteomes" id="UP001302367"/>
    </source>
</evidence>
<proteinExistence type="predicted"/>
<gene>
    <name evidence="1" type="ORF">CB0940_08577</name>
    <name evidence="2" type="ORF">RHO25_009804</name>
</gene>
<dbReference type="EMBL" id="CP134189">
    <property type="protein sequence ID" value="WPB05154.1"/>
    <property type="molecule type" value="Genomic_DNA"/>
</dbReference>
<sequence>MSTSTEESQLNEQHDFITSSLGYHIHPTIVKALTEDAKLLPENIRIADISRGDQFNGSVSIDALAQAKRVKLPFGGYSSNRKDLQGQFDVVAVRVLHTNLKPDRFNEALDELVALLKPGGWLQWIDWDPMTARIATVKAGAPDTVLRDVLNRFTDALRAQKAGSTYKISTAMSLHLEDEESDMYTVTPEVRFTENVVAGALLYLERSGHCTAREASELRAKVKEEIESAGSLLFYDLWCHIARKPANDAENLEA</sequence>
<protein>
    <recommendedName>
        <fullName evidence="5">Methyltransferase domain-containing protein</fullName>
    </recommendedName>
</protein>
<organism evidence="1 3">
    <name type="scientific">Cercospora beticola</name>
    <name type="common">Sugarbeet leaf spot fungus</name>
    <dbReference type="NCBI Taxonomy" id="122368"/>
    <lineage>
        <taxon>Eukaryota</taxon>
        <taxon>Fungi</taxon>
        <taxon>Dikarya</taxon>
        <taxon>Ascomycota</taxon>
        <taxon>Pezizomycotina</taxon>
        <taxon>Dothideomycetes</taxon>
        <taxon>Dothideomycetidae</taxon>
        <taxon>Mycosphaerellales</taxon>
        <taxon>Mycosphaerellaceae</taxon>
        <taxon>Cercospora</taxon>
    </lineage>
</organism>
<accession>A0A2G5HQM8</accession>
<evidence type="ECO:0000313" key="3">
    <source>
        <dbReference type="Proteomes" id="UP000230605"/>
    </source>
</evidence>
<evidence type="ECO:0008006" key="5">
    <source>
        <dbReference type="Google" id="ProtNLM"/>
    </source>
</evidence>
<dbReference type="InterPro" id="IPR029063">
    <property type="entry name" value="SAM-dependent_MTases_sf"/>
</dbReference>
<dbReference type="Proteomes" id="UP001302367">
    <property type="component" value="Chromosome 6"/>
</dbReference>
<keyword evidence="4" id="KW-1185">Reference proteome</keyword>
<evidence type="ECO:0000313" key="1">
    <source>
        <dbReference type="EMBL" id="PIA94542.1"/>
    </source>
</evidence>
<dbReference type="EMBL" id="LKMD01000104">
    <property type="protein sequence ID" value="PIA94542.1"/>
    <property type="molecule type" value="Genomic_DNA"/>
</dbReference>
<dbReference type="Gene3D" id="3.40.50.150">
    <property type="entry name" value="Vaccinia Virus protein VP39"/>
    <property type="match status" value="1"/>
</dbReference>
<name>A0A2G5HQM8_CERBT</name>
<reference evidence="1 3" key="1">
    <citation type="submission" date="2015-10" db="EMBL/GenBank/DDBJ databases">
        <title>The cercosporin biosynthetic gene cluster was horizontally transferred to several fungal lineages and shown to be expanded in Cercospora beticola based on microsynteny with recipient genomes.</title>
        <authorList>
            <person name="De Jonge R."/>
            <person name="Ebert M.K."/>
            <person name="Suttle J.C."/>
            <person name="Jurick Ii W.M."/>
            <person name="Secor G.A."/>
            <person name="Thomma B.P."/>
            <person name="Van De Peer Y."/>
            <person name="Bolton M.D."/>
        </authorList>
    </citation>
    <scope>NUCLEOTIDE SEQUENCE [LARGE SCALE GENOMIC DNA]</scope>
    <source>
        <strain evidence="1 3">09-40</strain>
    </source>
</reference>
<reference evidence="2 4" key="2">
    <citation type="submission" date="2023-09" db="EMBL/GenBank/DDBJ databases">
        <title>Complete-Gapless Cercospora beticola genome.</title>
        <authorList>
            <person name="Wyatt N.A."/>
            <person name="Spanner R.E."/>
            <person name="Bolton M.D."/>
        </authorList>
    </citation>
    <scope>NUCLEOTIDE SEQUENCE [LARGE SCALE GENOMIC DNA]</scope>
    <source>
        <strain evidence="2">Cb09-40</strain>
    </source>
</reference>
<dbReference type="Proteomes" id="UP000230605">
    <property type="component" value="Chromosome 6"/>
</dbReference>
<evidence type="ECO:0000313" key="2">
    <source>
        <dbReference type="EMBL" id="WPB05154.1"/>
    </source>
</evidence>